<dbReference type="Pfam" id="PF07729">
    <property type="entry name" value="FCD"/>
    <property type="match status" value="1"/>
</dbReference>
<keyword evidence="1" id="KW-0805">Transcription regulation</keyword>
<dbReference type="GO" id="GO:0003700">
    <property type="term" value="F:DNA-binding transcription factor activity"/>
    <property type="evidence" value="ECO:0007669"/>
    <property type="project" value="InterPro"/>
</dbReference>
<evidence type="ECO:0000256" key="1">
    <source>
        <dbReference type="ARBA" id="ARBA00023015"/>
    </source>
</evidence>
<evidence type="ECO:0000256" key="3">
    <source>
        <dbReference type="ARBA" id="ARBA00023163"/>
    </source>
</evidence>
<dbReference type="InterPro" id="IPR011711">
    <property type="entry name" value="GntR_C"/>
</dbReference>
<dbReference type="InterPro" id="IPR036388">
    <property type="entry name" value="WH-like_DNA-bd_sf"/>
</dbReference>
<dbReference type="Pfam" id="PF00392">
    <property type="entry name" value="GntR"/>
    <property type="match status" value="1"/>
</dbReference>
<dbReference type="PANTHER" id="PTHR43537">
    <property type="entry name" value="TRANSCRIPTIONAL REGULATOR, GNTR FAMILY"/>
    <property type="match status" value="1"/>
</dbReference>
<evidence type="ECO:0000313" key="5">
    <source>
        <dbReference type="EMBL" id="OKL43814.1"/>
    </source>
</evidence>
<dbReference type="Gene3D" id="1.20.120.530">
    <property type="entry name" value="GntR ligand-binding domain-like"/>
    <property type="match status" value="1"/>
</dbReference>
<proteinExistence type="predicted"/>
<evidence type="ECO:0000313" key="6">
    <source>
        <dbReference type="Proteomes" id="UP000185783"/>
    </source>
</evidence>
<accession>A0A1U7JGK2</accession>
<organism evidence="5 6">
    <name type="scientific">Pseudovibrio exalbescens</name>
    <dbReference type="NCBI Taxonomy" id="197461"/>
    <lineage>
        <taxon>Bacteria</taxon>
        <taxon>Pseudomonadati</taxon>
        <taxon>Pseudomonadota</taxon>
        <taxon>Alphaproteobacteria</taxon>
        <taxon>Hyphomicrobiales</taxon>
        <taxon>Stappiaceae</taxon>
        <taxon>Pseudovibrio</taxon>
    </lineage>
</organism>
<sequence>MVVPIQSSSINASREAVLHAQLSNLIAEGRWTAGQRLPAERLLCEEFEVSRNTVRSVLKKLEASGVVQIKRGSGCYLADAANGTQENTSDKDSAPVLMEKLEAAYLFLPPVFVTACHVISSKQITQLEECTGKIGRAILDHNWPALRRNSEEFFALVSGALQNAIIRDVSCSICASSSFLFPRFDSFAEEDRNKMFADFVLVLKALKARDTALMEKAVKVKILNVAVALARLRGIALSPIIAAEQHSLAPP</sequence>
<name>A0A1U7JGK2_9HYPH</name>
<dbReference type="PROSITE" id="PS50949">
    <property type="entry name" value="HTH_GNTR"/>
    <property type="match status" value="1"/>
</dbReference>
<evidence type="ECO:0000256" key="2">
    <source>
        <dbReference type="ARBA" id="ARBA00023125"/>
    </source>
</evidence>
<dbReference type="GO" id="GO:0003677">
    <property type="term" value="F:DNA binding"/>
    <property type="evidence" value="ECO:0007669"/>
    <property type="project" value="UniProtKB-KW"/>
</dbReference>
<dbReference type="STRING" id="197461.A3843_11920"/>
<dbReference type="InterPro" id="IPR036390">
    <property type="entry name" value="WH_DNA-bd_sf"/>
</dbReference>
<keyword evidence="3" id="KW-0804">Transcription</keyword>
<dbReference type="CDD" id="cd07377">
    <property type="entry name" value="WHTH_GntR"/>
    <property type="match status" value="1"/>
</dbReference>
<protein>
    <recommendedName>
        <fullName evidence="4">HTH gntR-type domain-containing protein</fullName>
    </recommendedName>
</protein>
<dbReference type="SMART" id="SM00345">
    <property type="entry name" value="HTH_GNTR"/>
    <property type="match status" value="1"/>
</dbReference>
<feature type="domain" description="HTH gntR-type" evidence="4">
    <location>
        <begin position="12"/>
        <end position="80"/>
    </location>
</feature>
<keyword evidence="2" id="KW-0238">DNA-binding</keyword>
<keyword evidence="6" id="KW-1185">Reference proteome</keyword>
<dbReference type="SUPFAM" id="SSF46785">
    <property type="entry name" value="Winged helix' DNA-binding domain"/>
    <property type="match status" value="1"/>
</dbReference>
<dbReference type="SUPFAM" id="SSF48008">
    <property type="entry name" value="GntR ligand-binding domain-like"/>
    <property type="match status" value="1"/>
</dbReference>
<dbReference type="Proteomes" id="UP000185783">
    <property type="component" value="Unassembled WGS sequence"/>
</dbReference>
<dbReference type="InterPro" id="IPR008920">
    <property type="entry name" value="TF_FadR/GntR_C"/>
</dbReference>
<dbReference type="InterPro" id="IPR000524">
    <property type="entry name" value="Tscrpt_reg_HTH_GntR"/>
</dbReference>
<evidence type="ECO:0000259" key="4">
    <source>
        <dbReference type="PROSITE" id="PS50949"/>
    </source>
</evidence>
<dbReference type="EMBL" id="LVVZ01000018">
    <property type="protein sequence ID" value="OKL43814.1"/>
    <property type="molecule type" value="Genomic_DNA"/>
</dbReference>
<comment type="caution">
    <text evidence="5">The sequence shown here is derived from an EMBL/GenBank/DDBJ whole genome shotgun (WGS) entry which is preliminary data.</text>
</comment>
<dbReference type="PANTHER" id="PTHR43537:SF5">
    <property type="entry name" value="UXU OPERON TRANSCRIPTIONAL REGULATOR"/>
    <property type="match status" value="1"/>
</dbReference>
<dbReference type="Gene3D" id="1.10.10.10">
    <property type="entry name" value="Winged helix-like DNA-binding domain superfamily/Winged helix DNA-binding domain"/>
    <property type="match status" value="1"/>
</dbReference>
<reference evidence="5 6" key="1">
    <citation type="submission" date="2016-03" db="EMBL/GenBank/DDBJ databases">
        <title>Genome sequence of Nesiotobacter sp. nov., a moderately halophilic alphaproteobacterium isolated from the Yellow Sea, China.</title>
        <authorList>
            <person name="Zhang G."/>
            <person name="Zhang R."/>
        </authorList>
    </citation>
    <scope>NUCLEOTIDE SEQUENCE [LARGE SCALE GENOMIC DNA]</scope>
    <source>
        <strain evidence="5 6">WB1-6</strain>
    </source>
</reference>
<gene>
    <name evidence="5" type="ORF">A3843_11920</name>
</gene>
<dbReference type="AlphaFoldDB" id="A0A1U7JGK2"/>
<dbReference type="PRINTS" id="PR00035">
    <property type="entry name" value="HTHGNTR"/>
</dbReference>
<dbReference type="RefSeq" id="WP_051269171.1">
    <property type="nucleotide sequence ID" value="NZ_LVVZ01000018.1"/>
</dbReference>